<sequence length="446" mass="49585">MPELSAPKSTITNQSQAAEDKLKVLQKAKMDEERFIQELFLFLQNMRDSILKSQVDPQAQLTDLARDCGYQDLPTALNSTKNARGQTPLVQALQEQDFSMARILLDSGAEYDALAREEYDIAIHSKRGQQALQQQIISPPEGYSPSSPEKLHTVKEFGLVLGINIISVDGTPSQRAHVGPTYQLMTDTVKDYSQSRSKEPEKGDFKQISDAFAFANKAAKYDYSTPEGSPEAGNALCERIQAGKVTSVPINCNGHAMGLSFVPVEGNPDKAYLVFTNRGEGSGGKHGTQIYEVDKKDITPDFLNNVMSGHDQGHSHAQVMEQVHQVTKGKEPIYHIEQKRQKYDNCTVANTRANIHGVLLCQEANRKGGFENVNQQTKDEVKQRYKEFTDDMRSKKVQQLEKALEKNPEDPDLKALAKAYIDKPSSKFSDTLKSVVAEESINMSSP</sequence>
<dbReference type="EMBL" id="LNXU01000002">
    <property type="protein sequence ID" value="KTC77352.1"/>
    <property type="molecule type" value="Genomic_DNA"/>
</dbReference>
<organism evidence="2 3">
    <name type="scientific">Legionella bozemanae</name>
    <name type="common">Fluoribacter bozemanae</name>
    <dbReference type="NCBI Taxonomy" id="447"/>
    <lineage>
        <taxon>Bacteria</taxon>
        <taxon>Pseudomonadati</taxon>
        <taxon>Pseudomonadota</taxon>
        <taxon>Gammaproteobacteria</taxon>
        <taxon>Legionellales</taxon>
        <taxon>Legionellaceae</taxon>
        <taxon>Legionella</taxon>
    </lineage>
</organism>
<dbReference type="NCBIfam" id="NF043020">
    <property type="entry name" value="T4SS_AnkD"/>
    <property type="match status" value="1"/>
</dbReference>
<keyword evidence="1" id="KW-0040">ANK repeat</keyword>
<comment type="caution">
    <text evidence="2">The sequence shown here is derived from an EMBL/GenBank/DDBJ whole genome shotgun (WGS) entry which is preliminary data.</text>
</comment>
<name>A0A0W0S1U9_LEGBO</name>
<dbReference type="STRING" id="447.Lboz_0305"/>
<dbReference type="PATRIC" id="fig|447.4.peg.330"/>
<dbReference type="AlphaFoldDB" id="A0A0W0S1U9"/>
<dbReference type="InterPro" id="IPR002110">
    <property type="entry name" value="Ankyrin_rpt"/>
</dbReference>
<evidence type="ECO:0000313" key="2">
    <source>
        <dbReference type="EMBL" id="KTC77352.1"/>
    </source>
</evidence>
<reference evidence="2 3" key="1">
    <citation type="submission" date="2015-11" db="EMBL/GenBank/DDBJ databases">
        <title>Genomic analysis of 38 Legionella species identifies large and diverse effector repertoires.</title>
        <authorList>
            <person name="Burstein D."/>
            <person name="Amaro F."/>
            <person name="Zusman T."/>
            <person name="Lifshitz Z."/>
            <person name="Cohen O."/>
            <person name="Gilbert J.A."/>
            <person name="Pupko T."/>
            <person name="Shuman H.A."/>
            <person name="Segal G."/>
        </authorList>
    </citation>
    <scope>NUCLEOTIDE SEQUENCE [LARGE SCALE GENOMIC DNA]</scope>
    <source>
        <strain evidence="2 3">WIGA</strain>
    </source>
</reference>
<dbReference type="InterPro" id="IPR036770">
    <property type="entry name" value="Ankyrin_rpt-contain_sf"/>
</dbReference>
<dbReference type="PROSITE" id="PS50297">
    <property type="entry name" value="ANK_REP_REGION"/>
    <property type="match status" value="1"/>
</dbReference>
<evidence type="ECO:0000256" key="1">
    <source>
        <dbReference type="PROSITE-ProRule" id="PRU00023"/>
    </source>
</evidence>
<dbReference type="PROSITE" id="PS50088">
    <property type="entry name" value="ANK_REPEAT"/>
    <property type="match status" value="1"/>
</dbReference>
<proteinExistence type="predicted"/>
<dbReference type="InterPro" id="IPR049968">
    <property type="entry name" value="T4SS_AnkD"/>
</dbReference>
<protein>
    <submittedName>
        <fullName evidence="2">Substrate of the Dot/Icm secretion system</fullName>
    </submittedName>
</protein>
<keyword evidence="3" id="KW-1185">Reference proteome</keyword>
<dbReference type="Proteomes" id="UP000054695">
    <property type="component" value="Unassembled WGS sequence"/>
</dbReference>
<gene>
    <name evidence="2" type="primary">ankD</name>
    <name evidence="2" type="ORF">Lboz_0305</name>
</gene>
<dbReference type="OrthoDB" id="5652925at2"/>
<dbReference type="RefSeq" id="WP_058458003.1">
    <property type="nucleotide sequence ID" value="NZ_CAAAIY010000003.1"/>
</dbReference>
<dbReference type="Gene3D" id="1.25.40.20">
    <property type="entry name" value="Ankyrin repeat-containing domain"/>
    <property type="match status" value="1"/>
</dbReference>
<accession>A0A0W0S1U9</accession>
<feature type="repeat" description="ANK" evidence="1">
    <location>
        <begin position="84"/>
        <end position="116"/>
    </location>
</feature>
<evidence type="ECO:0000313" key="3">
    <source>
        <dbReference type="Proteomes" id="UP000054695"/>
    </source>
</evidence>